<dbReference type="SUPFAM" id="SSF51658">
    <property type="entry name" value="Xylose isomerase-like"/>
    <property type="match status" value="1"/>
</dbReference>
<dbReference type="Gene3D" id="3.20.20.150">
    <property type="entry name" value="Divalent-metal-dependent TIM barrel enzymes"/>
    <property type="match status" value="1"/>
</dbReference>
<accession>A0A517NR85</accession>
<dbReference type="GO" id="GO:0016853">
    <property type="term" value="F:isomerase activity"/>
    <property type="evidence" value="ECO:0007669"/>
    <property type="project" value="UniProtKB-KW"/>
</dbReference>
<keyword evidence="3" id="KW-1185">Reference proteome</keyword>
<evidence type="ECO:0000259" key="1">
    <source>
        <dbReference type="Pfam" id="PF01261"/>
    </source>
</evidence>
<dbReference type="Proteomes" id="UP000319817">
    <property type="component" value="Chromosome"/>
</dbReference>
<feature type="domain" description="Xylose isomerase-like TIM barrel" evidence="1">
    <location>
        <begin position="23"/>
        <end position="254"/>
    </location>
</feature>
<reference evidence="2 3" key="1">
    <citation type="submission" date="2019-02" db="EMBL/GenBank/DDBJ databases">
        <title>Deep-cultivation of Planctomycetes and their phenomic and genomic characterization uncovers novel biology.</title>
        <authorList>
            <person name="Wiegand S."/>
            <person name="Jogler M."/>
            <person name="Boedeker C."/>
            <person name="Pinto D."/>
            <person name="Vollmers J."/>
            <person name="Rivas-Marin E."/>
            <person name="Kohn T."/>
            <person name="Peeters S.H."/>
            <person name="Heuer A."/>
            <person name="Rast P."/>
            <person name="Oberbeckmann S."/>
            <person name="Bunk B."/>
            <person name="Jeske O."/>
            <person name="Meyerdierks A."/>
            <person name="Storesund J.E."/>
            <person name="Kallscheuer N."/>
            <person name="Luecker S."/>
            <person name="Lage O.M."/>
            <person name="Pohl T."/>
            <person name="Merkel B.J."/>
            <person name="Hornburger P."/>
            <person name="Mueller R.-W."/>
            <person name="Bruemmer F."/>
            <person name="Labrenz M."/>
            <person name="Spormann A.M."/>
            <person name="Op den Camp H."/>
            <person name="Overmann J."/>
            <person name="Amann R."/>
            <person name="Jetten M.S.M."/>
            <person name="Mascher T."/>
            <person name="Medema M.H."/>
            <person name="Devos D.P."/>
            <person name="Kaster A.-K."/>
            <person name="Ovreas L."/>
            <person name="Rohde M."/>
            <person name="Galperin M.Y."/>
            <person name="Jogler C."/>
        </authorList>
    </citation>
    <scope>NUCLEOTIDE SEQUENCE [LARGE SCALE GENOMIC DNA]</scope>
    <source>
        <strain evidence="2 3">K23_9</strain>
    </source>
</reference>
<dbReference type="RefSeq" id="WP_145417161.1">
    <property type="nucleotide sequence ID" value="NZ_CP036526.1"/>
</dbReference>
<evidence type="ECO:0000313" key="2">
    <source>
        <dbReference type="EMBL" id="QDT09615.1"/>
    </source>
</evidence>
<organism evidence="2 3">
    <name type="scientific">Stieleria marina</name>
    <dbReference type="NCBI Taxonomy" id="1930275"/>
    <lineage>
        <taxon>Bacteria</taxon>
        <taxon>Pseudomonadati</taxon>
        <taxon>Planctomycetota</taxon>
        <taxon>Planctomycetia</taxon>
        <taxon>Pirellulales</taxon>
        <taxon>Pirellulaceae</taxon>
        <taxon>Stieleria</taxon>
    </lineage>
</organism>
<dbReference type="EC" id="5.3.1.-" evidence="2"/>
<dbReference type="InterPro" id="IPR013022">
    <property type="entry name" value="Xyl_isomerase-like_TIM-brl"/>
</dbReference>
<keyword evidence="2" id="KW-0413">Isomerase</keyword>
<dbReference type="EMBL" id="CP036526">
    <property type="protein sequence ID" value="QDT09615.1"/>
    <property type="molecule type" value="Genomic_DNA"/>
</dbReference>
<dbReference type="PANTHER" id="PTHR12110">
    <property type="entry name" value="HYDROXYPYRUVATE ISOMERASE"/>
    <property type="match status" value="1"/>
</dbReference>
<dbReference type="InterPro" id="IPR036237">
    <property type="entry name" value="Xyl_isomerase-like_sf"/>
</dbReference>
<dbReference type="OrthoDB" id="9814946at2"/>
<proteinExistence type="predicted"/>
<dbReference type="Pfam" id="PF01261">
    <property type="entry name" value="AP_endonuc_2"/>
    <property type="match status" value="1"/>
</dbReference>
<dbReference type="AlphaFoldDB" id="A0A517NR85"/>
<gene>
    <name evidence="2" type="ORF">K239x_15610</name>
</gene>
<protein>
    <submittedName>
        <fullName evidence="2">D-tagatose 3-epimerase</fullName>
        <ecNumber evidence="2">5.3.1.-</ecNumber>
    </submittedName>
</protein>
<sequence>MKYGMNLLLWSGEVTDELLPVCKQLKDVGYDGVELPMFNLDLDYAGLGKHLDDMGLGRTAVTIRGEEDNPISPDAAIRAKGVELTKKTLDCCAAAGVETLVGPYHSAIGYFSGEGPTEDEWKWGVESMRAVAEHAGKVGVQLGVEALNRFECYFLNTHADSARFVREVDHPACGMMYDTFHSNIEEKSIADAVSAGGDKLVHIHISENDRSTPGAGIVRWDDNFDAISKSGYDSWMVIEAFGLSLPEIAAATKIWRRMYKDEITLASEGLKFMKGEVEKRA</sequence>
<dbReference type="InterPro" id="IPR050312">
    <property type="entry name" value="IolE/XylAMocC-like"/>
</dbReference>
<evidence type="ECO:0000313" key="3">
    <source>
        <dbReference type="Proteomes" id="UP000319817"/>
    </source>
</evidence>
<dbReference type="PANTHER" id="PTHR12110:SF41">
    <property type="entry name" value="INOSOSE DEHYDRATASE"/>
    <property type="match status" value="1"/>
</dbReference>
<name>A0A517NR85_9BACT</name>